<gene>
    <name evidence="1" type="ORF">AS189_14890</name>
</gene>
<dbReference type="RefSeq" id="WP_062290574.1">
    <property type="nucleotide sequence ID" value="NZ_CP013200.1"/>
</dbReference>
<dbReference type="EMBL" id="CP013200">
    <property type="protein sequence ID" value="ALO67539.1"/>
    <property type="molecule type" value="Genomic_DNA"/>
</dbReference>
<accession>A0A0S2M199</accession>
<reference evidence="2" key="1">
    <citation type="submission" date="2015-11" db="EMBL/GenBank/DDBJ databases">
        <authorList>
            <person name="Kumar R."/>
            <person name="Singh D."/>
            <person name="Swarnkar M.K."/>
            <person name="Singh A.K."/>
            <person name="Kumar S."/>
        </authorList>
    </citation>
    <scope>NUCLEOTIDE SEQUENCE [LARGE SCALE GENOMIC DNA]</scope>
    <source>
        <strain evidence="2">ERGS4:06</strain>
    </source>
</reference>
<organism evidence="1 2">
    <name type="scientific">Arthrobacter alpinus</name>
    <dbReference type="NCBI Taxonomy" id="656366"/>
    <lineage>
        <taxon>Bacteria</taxon>
        <taxon>Bacillati</taxon>
        <taxon>Actinomycetota</taxon>
        <taxon>Actinomycetes</taxon>
        <taxon>Micrococcales</taxon>
        <taxon>Micrococcaceae</taxon>
        <taxon>Arthrobacter</taxon>
    </lineage>
</organism>
<reference evidence="1 2" key="2">
    <citation type="journal article" date="2016" name="J. Biotechnol.">
        <title>Complete genome sequence of Arthrobacter alpinus ERGS4:06, a yellow pigmented bacterium tolerant to cold and radiations isolated from Sikkim Himalaya.</title>
        <authorList>
            <person name="Kumar R."/>
            <person name="Singh D."/>
            <person name="Swarnkar M.K."/>
            <person name="Singh A.K."/>
            <person name="Kumar S."/>
        </authorList>
    </citation>
    <scope>NUCLEOTIDE SEQUENCE [LARGE SCALE GENOMIC DNA]</scope>
    <source>
        <strain evidence="1 2">ERGS4:06</strain>
    </source>
</reference>
<evidence type="ECO:0008006" key="3">
    <source>
        <dbReference type="Google" id="ProtNLM"/>
    </source>
</evidence>
<protein>
    <recommendedName>
        <fullName evidence="3">DUF4157 domain-containing protein</fullName>
    </recommendedName>
</protein>
<dbReference type="Proteomes" id="UP000059574">
    <property type="component" value="Chromosome"/>
</dbReference>
<evidence type="ECO:0000313" key="2">
    <source>
        <dbReference type="Proteomes" id="UP000059574"/>
    </source>
</evidence>
<evidence type="ECO:0000313" key="1">
    <source>
        <dbReference type="EMBL" id="ALO67539.1"/>
    </source>
</evidence>
<proteinExistence type="predicted"/>
<name>A0A0S2M199_9MICC</name>
<sequence length="175" mass="19180">MSSPLTRLELIRAVANAMNLSTASGLLLAGLTRTRIEQGPHGLIFGTDYQPKLPIAGAFTVGNVIFYRTDRAHIDARPDLLAHESGHATQYAWCLGLPFFPLYAACATYSLWRTGDPGSRNFFERNAGLALGGYRELPTIARLTGLRNQLRRLAFVKSPASTGVQPHTVQIQEEN</sequence>
<dbReference type="AlphaFoldDB" id="A0A0S2M199"/>